<dbReference type="Gene3D" id="3.40.630.30">
    <property type="match status" value="1"/>
</dbReference>
<feature type="domain" description="LYC1 C-terminal" evidence="1">
    <location>
        <begin position="209"/>
        <end position="361"/>
    </location>
</feature>
<protein>
    <recommendedName>
        <fullName evidence="1">LYC1 C-terminal domain-containing protein</fullName>
    </recommendedName>
</protein>
<dbReference type="InterPro" id="IPR055100">
    <property type="entry name" value="GNAT_LYC1-like"/>
</dbReference>
<comment type="caution">
    <text evidence="2">The sequence shown here is derived from an EMBL/GenBank/DDBJ whole genome shotgun (WGS) entry which is preliminary data.</text>
</comment>
<evidence type="ECO:0000313" key="3">
    <source>
        <dbReference type="Proteomes" id="UP000521872"/>
    </source>
</evidence>
<dbReference type="Proteomes" id="UP000521872">
    <property type="component" value="Unassembled WGS sequence"/>
</dbReference>
<proteinExistence type="predicted"/>
<dbReference type="PANTHER" id="PTHR34815:SF2">
    <property type="entry name" value="N-ACETYLTRANSFERASE DOMAIN-CONTAINING PROTEIN"/>
    <property type="match status" value="1"/>
</dbReference>
<gene>
    <name evidence="2" type="ORF">D9613_006788</name>
</gene>
<sequence>MSIPLSNLTLSPATPAQILESHRRTYEEWGISFAGGMSMEQYLEREKRTKELECARDGKMQVWVLVKRDDPDSLDFLCSCETFKREAWVVHQTSGKGQPCTGYGIASVFTPVRNRGKGYAKHMMRLLHWVLAKREYLDQLEWPSEEWGEKPIVSRTEQEGSHGGDALFSALWSDVGPEFYARCGTGIREEGGWQVQDPHILIWNVGDAHSSTVSGEWEWLNEQEVHDLWKEESERMKLELEERARESQTSICTFLPDNGVADFLIDRKRMGWMRMEHVPEYWGIRHSTARLDQFATWTIERRKDGSWVMVITRLRGDAEAIIQAIIAGFAKKHGVSAIECWGVGDTERDDHLPCFKWYGPERSTLCFNEK</sequence>
<accession>A0A8H4QGQ7</accession>
<dbReference type="AlphaFoldDB" id="A0A8H4QGQ7"/>
<reference evidence="2 3" key="1">
    <citation type="submission" date="2019-12" db="EMBL/GenBank/DDBJ databases">
        <authorList>
            <person name="Floudas D."/>
            <person name="Bentzer J."/>
            <person name="Ahren D."/>
            <person name="Johansson T."/>
            <person name="Persson P."/>
            <person name="Tunlid A."/>
        </authorList>
    </citation>
    <scope>NUCLEOTIDE SEQUENCE [LARGE SCALE GENOMIC DNA]</scope>
    <source>
        <strain evidence="2 3">CBS 102.39</strain>
    </source>
</reference>
<evidence type="ECO:0000259" key="1">
    <source>
        <dbReference type="Pfam" id="PF22998"/>
    </source>
</evidence>
<dbReference type="PANTHER" id="PTHR34815">
    <property type="entry name" value="LYSINE ACETYLTRANSFERASE"/>
    <property type="match status" value="1"/>
</dbReference>
<name>A0A8H4QGQ7_9AGAR</name>
<keyword evidence="3" id="KW-1185">Reference proteome</keyword>
<dbReference type="Pfam" id="PF22998">
    <property type="entry name" value="GNAT_LYC1-like"/>
    <property type="match status" value="1"/>
</dbReference>
<dbReference type="InterPro" id="IPR053013">
    <property type="entry name" value="LAT"/>
</dbReference>
<evidence type="ECO:0000313" key="2">
    <source>
        <dbReference type="EMBL" id="KAF4610659.1"/>
    </source>
</evidence>
<organism evidence="2 3">
    <name type="scientific">Agrocybe pediades</name>
    <dbReference type="NCBI Taxonomy" id="84607"/>
    <lineage>
        <taxon>Eukaryota</taxon>
        <taxon>Fungi</taxon>
        <taxon>Dikarya</taxon>
        <taxon>Basidiomycota</taxon>
        <taxon>Agaricomycotina</taxon>
        <taxon>Agaricomycetes</taxon>
        <taxon>Agaricomycetidae</taxon>
        <taxon>Agaricales</taxon>
        <taxon>Agaricineae</taxon>
        <taxon>Strophariaceae</taxon>
        <taxon>Agrocybe</taxon>
    </lineage>
</organism>
<dbReference type="EMBL" id="JAACJL010000058">
    <property type="protein sequence ID" value="KAF4610659.1"/>
    <property type="molecule type" value="Genomic_DNA"/>
</dbReference>